<evidence type="ECO:0000313" key="4">
    <source>
        <dbReference type="Proteomes" id="UP001625389"/>
    </source>
</evidence>
<organism evidence="3 4">
    <name type="scientific">Loigolactobacillus zhaoyuanensis</name>
    <dbReference type="NCBI Taxonomy" id="2486017"/>
    <lineage>
        <taxon>Bacteria</taxon>
        <taxon>Bacillati</taxon>
        <taxon>Bacillota</taxon>
        <taxon>Bacilli</taxon>
        <taxon>Lactobacillales</taxon>
        <taxon>Lactobacillaceae</taxon>
        <taxon>Loigolactobacillus</taxon>
    </lineage>
</organism>
<reference evidence="3 4" key="1">
    <citation type="submission" date="2024-08" db="EMBL/GenBank/DDBJ databases">
        <authorList>
            <person name="Arias E."/>
        </authorList>
    </citation>
    <scope>NUCLEOTIDE SEQUENCE [LARGE SCALE GENOMIC DNA]</scope>
    <source>
        <strain evidence="3 4">FAM 25317</strain>
    </source>
</reference>
<evidence type="ECO:0000259" key="2">
    <source>
        <dbReference type="Pfam" id="PF13731"/>
    </source>
</evidence>
<dbReference type="EMBL" id="JBGQPK010000058">
    <property type="protein sequence ID" value="MFL2030089.1"/>
    <property type="molecule type" value="Genomic_DNA"/>
</dbReference>
<keyword evidence="1" id="KW-0732">Signal</keyword>
<accession>A0ABW8UE11</accession>
<dbReference type="RefSeq" id="WP_407137654.1">
    <property type="nucleotide sequence ID" value="NZ_JBGQPK010000058.1"/>
</dbReference>
<sequence>MLKQICGFGKWVVFALLLMLGLSAGAVHAASYDSLAPLPTDALWGTADSPWQAETGLSGKAVVWKKYATVYKPNNYAATYTGSAADLFEGSSDTDTYTSLKFSFSIPNINGAAGQANTNYNNVKLWTTIQIIGAGTPAGPNVPAATVDYSSGSAGNYATKVTSVVATPSRPIKATDQVKLIVYMSLNTDFAAALPDSMATGISVVTSLGTDTATDVPQVIKAFTRDSVTGADIGTQPIAIFGEGEAMGAITHEVTTQSELNDGDYRYVGGQLFDNESSVAKQTVDSNTLTIADLKTSLLKQAVIFWYDAKDSNIPVYYVDENNQVIDTSSMSSPPTSSAWGYNNDHIYQAGTTTEDDANLLTAPDTLTSGDSSYQYQGYDYYGDTDNSTVPTTDATATGTALKQQTLAGQVGKQAIVFRYKTTTNVGVHYWNIDKYSSNVPTSSKMDVDDNATNPAGLTFTTPLTGVAGAEITGTTADPIDTDGSGGIAAPKAPDGWYYIGYNYNDGSGTNQWTAYDPNDTSTARFKGKFTDQDQGISFLYRQDSALSLVLPDILDFGTVLPGSSSTSLQATTGGDSGNPNGLMVAVLDGRSETEATNAQLDPWRLTLKGTVLTDSDSGKSITDASIDLADGGLLTPVPGVTLADSFTLPLNGTTQSNGTEMLVFTSTAGPGKSWPVAYWANADVNLKFPTASLLKAGEYHSTLTWTLTSGY</sequence>
<dbReference type="Pfam" id="PF13731">
    <property type="entry name" value="WxL"/>
    <property type="match status" value="1"/>
</dbReference>
<proteinExistence type="predicted"/>
<protein>
    <submittedName>
        <fullName evidence="3">WxL domain-containing protein</fullName>
    </submittedName>
</protein>
<keyword evidence="4" id="KW-1185">Reference proteome</keyword>
<comment type="caution">
    <text evidence="3">The sequence shown here is derived from an EMBL/GenBank/DDBJ whole genome shotgun (WGS) entry which is preliminary data.</text>
</comment>
<dbReference type="InterPro" id="IPR027994">
    <property type="entry name" value="WxL_dom"/>
</dbReference>
<evidence type="ECO:0000256" key="1">
    <source>
        <dbReference type="SAM" id="SignalP"/>
    </source>
</evidence>
<feature type="chain" id="PRO_5046835162" evidence="1">
    <location>
        <begin position="30"/>
        <end position="712"/>
    </location>
</feature>
<gene>
    <name evidence="3" type="ORF">ACEN34_10745</name>
</gene>
<name>A0ABW8UE11_9LACO</name>
<feature type="signal peptide" evidence="1">
    <location>
        <begin position="1"/>
        <end position="29"/>
    </location>
</feature>
<feature type="domain" description="WxL" evidence="2">
    <location>
        <begin position="545"/>
        <end position="710"/>
    </location>
</feature>
<evidence type="ECO:0000313" key="3">
    <source>
        <dbReference type="EMBL" id="MFL2030089.1"/>
    </source>
</evidence>
<dbReference type="Proteomes" id="UP001625389">
    <property type="component" value="Unassembled WGS sequence"/>
</dbReference>